<dbReference type="Pfam" id="PF25863">
    <property type="entry name" value="PglZ_C"/>
    <property type="match status" value="1"/>
</dbReference>
<dbReference type="Pfam" id="PF25862">
    <property type="entry name" value="PglZ_1st"/>
    <property type="match status" value="1"/>
</dbReference>
<evidence type="ECO:0000259" key="1">
    <source>
        <dbReference type="Pfam" id="PF25862"/>
    </source>
</evidence>
<keyword evidence="4" id="KW-1185">Reference proteome</keyword>
<dbReference type="InterPro" id="IPR058880">
    <property type="entry name" value="PglZ_N"/>
</dbReference>
<evidence type="ECO:0000313" key="3">
    <source>
        <dbReference type="EMBL" id="SMO32386.1"/>
    </source>
</evidence>
<dbReference type="Proteomes" id="UP000315460">
    <property type="component" value="Unassembled WGS sequence"/>
</dbReference>
<reference evidence="3 4" key="1">
    <citation type="submission" date="2017-05" db="EMBL/GenBank/DDBJ databases">
        <authorList>
            <person name="Varghese N."/>
            <person name="Submissions S."/>
        </authorList>
    </citation>
    <scope>NUCLEOTIDE SEQUENCE [LARGE SCALE GENOMIC DNA]</scope>
    <source>
        <strain evidence="3 4">DSM 45139</strain>
    </source>
</reference>
<evidence type="ECO:0000259" key="2">
    <source>
        <dbReference type="Pfam" id="PF25863"/>
    </source>
</evidence>
<comment type="caution">
    <text evidence="3">The sequence shown here is derived from an EMBL/GenBank/DDBJ whole genome shotgun (WGS) entry which is preliminary data.</text>
</comment>
<feature type="domain" description="Alkaline phosphatase-like protein PglZ C-terminal" evidence="2">
    <location>
        <begin position="884"/>
        <end position="977"/>
    </location>
</feature>
<dbReference type="InterPro" id="IPR047992">
    <property type="entry name" value="BREX_PglZ"/>
</dbReference>
<gene>
    <name evidence="3" type="ORF">SAMN06265174_10130</name>
</gene>
<dbReference type="EMBL" id="FXTG01000001">
    <property type="protein sequence ID" value="SMO32386.1"/>
    <property type="molecule type" value="Genomic_DNA"/>
</dbReference>
<accession>A0ABY1MVQ8</accession>
<name>A0ABY1MVQ8_9ACTN</name>
<proteinExistence type="predicted"/>
<dbReference type="Pfam" id="PF08665">
    <property type="entry name" value="PglZ"/>
    <property type="match status" value="1"/>
</dbReference>
<dbReference type="NCBIfam" id="NF033446">
    <property type="entry name" value="BREX_PglZ_2"/>
    <property type="match status" value="1"/>
</dbReference>
<dbReference type="RefSeq" id="WP_154827459.1">
    <property type="nucleotide sequence ID" value="NZ_BAAAQH010000004.1"/>
</dbReference>
<feature type="domain" description="Alkaline phosphatase-like protein PglZ N-terminal" evidence="1">
    <location>
        <begin position="33"/>
        <end position="111"/>
    </location>
</feature>
<organism evidence="3 4">
    <name type="scientific">Dietzia kunjamensis subsp. schimae</name>
    <dbReference type="NCBI Taxonomy" id="498198"/>
    <lineage>
        <taxon>Bacteria</taxon>
        <taxon>Bacillati</taxon>
        <taxon>Actinomycetota</taxon>
        <taxon>Actinomycetes</taxon>
        <taxon>Mycobacteriales</taxon>
        <taxon>Dietziaceae</taxon>
        <taxon>Dietzia</taxon>
    </lineage>
</organism>
<dbReference type="InterPro" id="IPR058882">
    <property type="entry name" value="PglZ_C"/>
</dbReference>
<sequence length="978" mass="103739">MTPASAGVAGGTTVSSSSLGTATPADLIPLLTSLYRDKRHRRGLLVVHARPEWDGTVLRVDDLTVPVPVHCCRTVLEIRDVLRHRNDPEVPWRVVLTDLHDDQIPQGVKEHFRPVGRSLELDPTGTLLGMFSADRTDGRIPRRRDDVRGLTTALAAHRDALAPTPTPVLTADHLYGAVATLVLGLDPDYRLADLLAWSATPEAHAAWEELTAHLTPDVRAGLIAWLCRTFTLTGPGIHSLWATTGPRVLLPAGLTAETLRTPDWQDTPTPLTGPRALFSQLVGTTLSDESLREWGSAAARAVRTALGAGQPLAAVLGEAHRMITEFEKNGGASLLAGSTVLPGAFQRRLDVYARGLATALDGGEETALLRGLEALRAHVESERSRTDDLETAAALVRLLRWNRTEAAAADERLRTAGHVEAMRAYVDDLSWVDRAVNSAWRGFTADPKPAIGQSAADPDALGRRVLDRTLAARRGMDRTFAALVGARLADRATAGEALLVEDVLARVVAPLREAGPVDSGRRGERSLLVLVIDGLSVAAAHGLLEDVAAHHSAVWQRLDLAARRLDVAASALPSVTTASRTSLLCGELTLGGQQQEKAGFAAHFPAHPSVTDGPLFHKADLDASIADTVRNAIYDTKHVPVVGAVLNTVDDALDRSDPIATTWTTSRITHLDKLLDYARAVGRDVVLLSDHGHVVERSRIGKATADGAVSARWRPAAGVGPGENERYVSGNRVLAPGADGAPGHEAILAVDEDLRYTGKKAGYHGGAAPAEVCAPVAVLVQSLEGLHEDSPFPAGPPVQAPWPAWWPIATAASEALTGAAAYPVIATGTADAQLTAGRPAGPKSGAGRKAARATEQVSLFDAFDGDEPTATPARATHAKPADKFADLGRTPYFKERVKAQQLKPTPAELADVLRAIAANNGRMPIAVLGSTLGLNALQISGTVARIQKVVNVDGMPVLEREDNDVVLAPQILFEQFGL</sequence>
<protein>
    <submittedName>
        <fullName evidence="3">PglZ domain-containing protein</fullName>
    </submittedName>
</protein>
<evidence type="ECO:0000313" key="4">
    <source>
        <dbReference type="Proteomes" id="UP000315460"/>
    </source>
</evidence>